<dbReference type="EnsemblPlants" id="AET4Gv20730700.1">
    <property type="protein sequence ID" value="AET4Gv20730700.1"/>
    <property type="gene ID" value="AET4Gv20730700"/>
</dbReference>
<feature type="compositionally biased region" description="Basic and acidic residues" evidence="15">
    <location>
        <begin position="428"/>
        <end position="443"/>
    </location>
</feature>
<reference evidence="19" key="1">
    <citation type="journal article" date="2014" name="Science">
        <title>Ancient hybridizations among the ancestral genomes of bread wheat.</title>
        <authorList>
            <consortium name="International Wheat Genome Sequencing Consortium,"/>
            <person name="Marcussen T."/>
            <person name="Sandve S.R."/>
            <person name="Heier L."/>
            <person name="Spannagl M."/>
            <person name="Pfeifer M."/>
            <person name="Jakobsen K.S."/>
            <person name="Wulff B.B."/>
            <person name="Steuernagel B."/>
            <person name="Mayer K.F."/>
            <person name="Olsen O.A."/>
        </authorList>
    </citation>
    <scope>NUCLEOTIDE SEQUENCE [LARGE SCALE GENOMIC DNA]</scope>
    <source>
        <strain evidence="19">cv. AL8/78</strain>
    </source>
</reference>
<dbReference type="Gene3D" id="3.30.40.10">
    <property type="entry name" value="Zinc/RING finger domain, C3HC4 (zinc finger)"/>
    <property type="match status" value="1"/>
</dbReference>
<dbReference type="EC" id="2.3.2.27" evidence="4"/>
<evidence type="ECO:0000256" key="6">
    <source>
        <dbReference type="ARBA" id="ARBA00022692"/>
    </source>
</evidence>
<keyword evidence="5" id="KW-0808">Transferase</keyword>
<dbReference type="InterPro" id="IPR013083">
    <property type="entry name" value="Znf_RING/FYVE/PHD"/>
</dbReference>
<dbReference type="PROSITE" id="PS50089">
    <property type="entry name" value="ZF_RING_2"/>
    <property type="match status" value="1"/>
</dbReference>
<accession>A0A453IZ50</accession>
<evidence type="ECO:0000256" key="12">
    <source>
        <dbReference type="ARBA" id="ARBA00023136"/>
    </source>
</evidence>
<dbReference type="STRING" id="200361.A0A453IZ50"/>
<evidence type="ECO:0000256" key="14">
    <source>
        <dbReference type="PROSITE-ProRule" id="PRU00175"/>
    </source>
</evidence>
<keyword evidence="19" id="KW-1185">Reference proteome</keyword>
<keyword evidence="7" id="KW-0479">Metal-binding</keyword>
<dbReference type="SMART" id="SM00184">
    <property type="entry name" value="RING"/>
    <property type="match status" value="1"/>
</dbReference>
<dbReference type="InterPro" id="IPR053238">
    <property type="entry name" value="RING-H2_zinc_finger"/>
</dbReference>
<keyword evidence="12 16" id="KW-0472">Membrane</keyword>
<keyword evidence="11 16" id="KW-1133">Transmembrane helix</keyword>
<evidence type="ECO:0000313" key="18">
    <source>
        <dbReference type="EnsemblPlants" id="AET4Gv20730700.1"/>
    </source>
</evidence>
<evidence type="ECO:0000256" key="11">
    <source>
        <dbReference type="ARBA" id="ARBA00022989"/>
    </source>
</evidence>
<evidence type="ECO:0000256" key="5">
    <source>
        <dbReference type="ARBA" id="ARBA00022679"/>
    </source>
</evidence>
<dbReference type="GO" id="GO:0016020">
    <property type="term" value="C:membrane"/>
    <property type="evidence" value="ECO:0007669"/>
    <property type="project" value="UniProtKB-SubCell"/>
</dbReference>
<comment type="pathway">
    <text evidence="3">Protein modification; protein ubiquitination.</text>
</comment>
<evidence type="ECO:0000256" key="9">
    <source>
        <dbReference type="ARBA" id="ARBA00022786"/>
    </source>
</evidence>
<feature type="compositionally biased region" description="Basic and acidic residues" evidence="15">
    <location>
        <begin position="394"/>
        <end position="406"/>
    </location>
</feature>
<keyword evidence="8 14" id="KW-0863">Zinc-finger</keyword>
<evidence type="ECO:0000256" key="10">
    <source>
        <dbReference type="ARBA" id="ARBA00022833"/>
    </source>
</evidence>
<evidence type="ECO:0000313" key="19">
    <source>
        <dbReference type="Proteomes" id="UP000015105"/>
    </source>
</evidence>
<dbReference type="InterPro" id="IPR001841">
    <property type="entry name" value="Znf_RING"/>
</dbReference>
<comment type="subcellular location">
    <subcellularLocation>
        <location evidence="2">Membrane</location>
        <topology evidence="2">Single-pass membrane protein</topology>
    </subcellularLocation>
</comment>
<evidence type="ECO:0000256" key="3">
    <source>
        <dbReference type="ARBA" id="ARBA00004906"/>
    </source>
</evidence>
<evidence type="ECO:0000256" key="2">
    <source>
        <dbReference type="ARBA" id="ARBA00004167"/>
    </source>
</evidence>
<evidence type="ECO:0000256" key="13">
    <source>
        <dbReference type="ARBA" id="ARBA00024209"/>
    </source>
</evidence>
<evidence type="ECO:0000256" key="1">
    <source>
        <dbReference type="ARBA" id="ARBA00000900"/>
    </source>
</evidence>
<evidence type="ECO:0000256" key="15">
    <source>
        <dbReference type="SAM" id="MobiDB-lite"/>
    </source>
</evidence>
<protein>
    <recommendedName>
        <fullName evidence="4">RING-type E3 ubiquitin transferase</fullName>
        <ecNumber evidence="4">2.3.2.27</ecNumber>
    </recommendedName>
</protein>
<dbReference type="PANTHER" id="PTHR14155">
    <property type="entry name" value="RING FINGER DOMAIN-CONTAINING"/>
    <property type="match status" value="1"/>
</dbReference>
<evidence type="ECO:0000256" key="4">
    <source>
        <dbReference type="ARBA" id="ARBA00012483"/>
    </source>
</evidence>
<proteinExistence type="inferred from homology"/>
<keyword evidence="9" id="KW-0833">Ubl conjugation pathway</keyword>
<dbReference type="Gramene" id="AET4Gv20730700.1">
    <property type="protein sequence ID" value="AET4Gv20730700.1"/>
    <property type="gene ID" value="AET4Gv20730700"/>
</dbReference>
<dbReference type="GO" id="GO:0061630">
    <property type="term" value="F:ubiquitin protein ligase activity"/>
    <property type="evidence" value="ECO:0007669"/>
    <property type="project" value="UniProtKB-EC"/>
</dbReference>
<dbReference type="AlphaFoldDB" id="A0A453IZ50"/>
<evidence type="ECO:0000256" key="16">
    <source>
        <dbReference type="SAM" id="Phobius"/>
    </source>
</evidence>
<comment type="similarity">
    <text evidence="13">Belongs to the RING-type zinc finger family. ATL subfamily.</text>
</comment>
<dbReference type="PANTHER" id="PTHR14155:SF526">
    <property type="entry name" value="E3 UBIQUITIN-PROTEIN LIGASE OS03G0188200"/>
    <property type="match status" value="1"/>
</dbReference>
<dbReference type="Proteomes" id="UP000015105">
    <property type="component" value="Chromosome 4D"/>
</dbReference>
<keyword evidence="6 16" id="KW-0812">Transmembrane</keyword>
<name>A0A453IZ50_AEGTS</name>
<evidence type="ECO:0000256" key="7">
    <source>
        <dbReference type="ARBA" id="ARBA00022723"/>
    </source>
</evidence>
<dbReference type="SUPFAM" id="SSF57850">
    <property type="entry name" value="RING/U-box"/>
    <property type="match status" value="1"/>
</dbReference>
<reference evidence="18" key="5">
    <citation type="journal article" date="2021" name="G3 (Bethesda)">
        <title>Aegilops tauschii genome assembly Aet v5.0 features greater sequence contiguity and improved annotation.</title>
        <authorList>
            <person name="Wang L."/>
            <person name="Zhu T."/>
            <person name="Rodriguez J.C."/>
            <person name="Deal K.R."/>
            <person name="Dubcovsky J."/>
            <person name="McGuire P.E."/>
            <person name="Lux T."/>
            <person name="Spannagl M."/>
            <person name="Mayer K.F.X."/>
            <person name="Baldrich P."/>
            <person name="Meyers B.C."/>
            <person name="Huo N."/>
            <person name="Gu Y.Q."/>
            <person name="Zhou H."/>
            <person name="Devos K.M."/>
            <person name="Bennetzen J.L."/>
            <person name="Unver T."/>
            <person name="Budak H."/>
            <person name="Gulick P.J."/>
            <person name="Galiba G."/>
            <person name="Kalapos B."/>
            <person name="Nelson D.R."/>
            <person name="Li P."/>
            <person name="You F.M."/>
            <person name="Luo M.C."/>
            <person name="Dvorak J."/>
        </authorList>
    </citation>
    <scope>NUCLEOTIDE SEQUENCE [LARGE SCALE GENOMIC DNA]</scope>
    <source>
        <strain evidence="18">cv. AL8/78</strain>
    </source>
</reference>
<dbReference type="GO" id="GO:0008270">
    <property type="term" value="F:zinc ion binding"/>
    <property type="evidence" value="ECO:0007669"/>
    <property type="project" value="UniProtKB-KW"/>
</dbReference>
<feature type="transmembrane region" description="Helical" evidence="16">
    <location>
        <begin position="135"/>
        <end position="156"/>
    </location>
</feature>
<dbReference type="FunFam" id="3.30.40.10:FF:000187">
    <property type="entry name" value="E3 ubiquitin-protein ligase ATL6"/>
    <property type="match status" value="1"/>
</dbReference>
<reference evidence="19" key="2">
    <citation type="journal article" date="2017" name="Nat. Plants">
        <title>The Aegilops tauschii genome reveals multiple impacts of transposons.</title>
        <authorList>
            <person name="Zhao G."/>
            <person name="Zou C."/>
            <person name="Li K."/>
            <person name="Wang K."/>
            <person name="Li T."/>
            <person name="Gao L."/>
            <person name="Zhang X."/>
            <person name="Wang H."/>
            <person name="Yang Z."/>
            <person name="Liu X."/>
            <person name="Jiang W."/>
            <person name="Mao L."/>
            <person name="Kong X."/>
            <person name="Jiao Y."/>
            <person name="Jia J."/>
        </authorList>
    </citation>
    <scope>NUCLEOTIDE SEQUENCE [LARGE SCALE GENOMIC DNA]</scope>
    <source>
        <strain evidence="19">cv. AL8/78</strain>
    </source>
</reference>
<organism evidence="18 19">
    <name type="scientific">Aegilops tauschii subsp. strangulata</name>
    <name type="common">Goatgrass</name>
    <dbReference type="NCBI Taxonomy" id="200361"/>
    <lineage>
        <taxon>Eukaryota</taxon>
        <taxon>Viridiplantae</taxon>
        <taxon>Streptophyta</taxon>
        <taxon>Embryophyta</taxon>
        <taxon>Tracheophyta</taxon>
        <taxon>Spermatophyta</taxon>
        <taxon>Magnoliopsida</taxon>
        <taxon>Liliopsida</taxon>
        <taxon>Poales</taxon>
        <taxon>Poaceae</taxon>
        <taxon>BOP clade</taxon>
        <taxon>Pooideae</taxon>
        <taxon>Triticodae</taxon>
        <taxon>Triticeae</taxon>
        <taxon>Triticinae</taxon>
        <taxon>Aegilops</taxon>
    </lineage>
</organism>
<reference evidence="18" key="3">
    <citation type="journal article" date="2017" name="Nature">
        <title>Genome sequence of the progenitor of the wheat D genome Aegilops tauschii.</title>
        <authorList>
            <person name="Luo M.C."/>
            <person name="Gu Y.Q."/>
            <person name="Puiu D."/>
            <person name="Wang H."/>
            <person name="Twardziok S.O."/>
            <person name="Deal K.R."/>
            <person name="Huo N."/>
            <person name="Zhu T."/>
            <person name="Wang L."/>
            <person name="Wang Y."/>
            <person name="McGuire P.E."/>
            <person name="Liu S."/>
            <person name="Long H."/>
            <person name="Ramasamy R.K."/>
            <person name="Rodriguez J.C."/>
            <person name="Van S.L."/>
            <person name="Yuan L."/>
            <person name="Wang Z."/>
            <person name="Xia Z."/>
            <person name="Xiao L."/>
            <person name="Anderson O.D."/>
            <person name="Ouyang S."/>
            <person name="Liang Y."/>
            <person name="Zimin A.V."/>
            <person name="Pertea G."/>
            <person name="Qi P."/>
            <person name="Bennetzen J.L."/>
            <person name="Dai X."/>
            <person name="Dawson M.W."/>
            <person name="Muller H.G."/>
            <person name="Kugler K."/>
            <person name="Rivarola-Duarte L."/>
            <person name="Spannagl M."/>
            <person name="Mayer K.F.X."/>
            <person name="Lu F.H."/>
            <person name="Bevan M.W."/>
            <person name="Leroy P."/>
            <person name="Li P."/>
            <person name="You F.M."/>
            <person name="Sun Q."/>
            <person name="Liu Z."/>
            <person name="Lyons E."/>
            <person name="Wicker T."/>
            <person name="Salzberg S.L."/>
            <person name="Devos K.M."/>
            <person name="Dvorak J."/>
        </authorList>
    </citation>
    <scope>NUCLEOTIDE SEQUENCE [LARGE SCALE GENOMIC DNA]</scope>
    <source>
        <strain evidence="18">cv. AL8/78</strain>
    </source>
</reference>
<dbReference type="GO" id="GO:0016567">
    <property type="term" value="P:protein ubiquitination"/>
    <property type="evidence" value="ECO:0007669"/>
    <property type="project" value="EnsemblPlants"/>
</dbReference>
<evidence type="ECO:0000256" key="8">
    <source>
        <dbReference type="ARBA" id="ARBA00022771"/>
    </source>
</evidence>
<evidence type="ECO:0000259" key="17">
    <source>
        <dbReference type="PROSITE" id="PS50089"/>
    </source>
</evidence>
<sequence>LSPVRRGELHVPVPHDHVLFTPVPDWWSRTNIPYAHPHLDLTLHFFVRRNQTLPVPIKTSLLFFLFLSLRRHDKSVRPPAVRPCQETAMARGQITQPLLFLLLLSTALPSLAQQSNSTGHTRSSRTAGGFSPTTVVVLVVLIAAFVVLTLFSIYINRCTGGHPVPRRPYRSTVPDQPVDAAAQSDRCRPRGIDRGVVEAFPTAVYGDVKAHMATTKSGPLECAVCLTEFEDCDELRVLPACCHVFHPECIDPWLAGAVTCPLCRADLTEPPAIPAGAESRGYLTETAVQEEPEELDEECSVVSFTAESLTSFSTVWRHEFTGAEYNHYRRTQSAMDAPDRHTLRLPEHVMKELAAVRRHRRAASLAAEYPDTADQRTPGWLTSFLRSMSWQRQSRGDSDAGEEHGGSKRIHPVSGAPVERPSGSGSGGDEKKESSDVDALNRV</sequence>
<feature type="region of interest" description="Disordered" evidence="15">
    <location>
        <begin position="391"/>
        <end position="443"/>
    </location>
</feature>
<dbReference type="Pfam" id="PF13639">
    <property type="entry name" value="zf-RING_2"/>
    <property type="match status" value="1"/>
</dbReference>
<reference evidence="18" key="4">
    <citation type="submission" date="2019-03" db="UniProtKB">
        <authorList>
            <consortium name="EnsemblPlants"/>
        </authorList>
    </citation>
    <scope>IDENTIFICATION</scope>
</reference>
<feature type="domain" description="RING-type" evidence="17">
    <location>
        <begin position="222"/>
        <end position="264"/>
    </location>
</feature>
<comment type="catalytic activity">
    <reaction evidence="1">
        <text>S-ubiquitinyl-[E2 ubiquitin-conjugating enzyme]-L-cysteine + [acceptor protein]-L-lysine = [E2 ubiquitin-conjugating enzyme]-L-cysteine + N(6)-ubiquitinyl-[acceptor protein]-L-lysine.</text>
        <dbReference type="EC" id="2.3.2.27"/>
    </reaction>
</comment>
<dbReference type="CDD" id="cd16461">
    <property type="entry name" value="RING-H2_EL5-like"/>
    <property type="match status" value="1"/>
</dbReference>
<keyword evidence="10" id="KW-0862">Zinc</keyword>